<dbReference type="PANTHER" id="PTHR43391:SF12">
    <property type="entry name" value="OXIDOREDUCTASE EPHD-RELATED"/>
    <property type="match status" value="1"/>
</dbReference>
<dbReference type="KEGG" id="nhu:H0264_20720"/>
<organism evidence="4 5">
    <name type="scientific">Nocardia huaxiensis</name>
    <dbReference type="NCBI Taxonomy" id="2755382"/>
    <lineage>
        <taxon>Bacteria</taxon>
        <taxon>Bacillati</taxon>
        <taxon>Actinomycetota</taxon>
        <taxon>Actinomycetes</taxon>
        <taxon>Mycobacteriales</taxon>
        <taxon>Nocardiaceae</taxon>
        <taxon>Nocardia</taxon>
    </lineage>
</organism>
<gene>
    <name evidence="4" type="ORF">H0264_20720</name>
</gene>
<dbReference type="GO" id="GO:0016491">
    <property type="term" value="F:oxidoreductase activity"/>
    <property type="evidence" value="ECO:0007669"/>
    <property type="project" value="UniProtKB-KW"/>
</dbReference>
<dbReference type="SUPFAM" id="SSF53474">
    <property type="entry name" value="alpha/beta-Hydrolases"/>
    <property type="match status" value="1"/>
</dbReference>
<dbReference type="InterPro" id="IPR029058">
    <property type="entry name" value="AB_hydrolase_fold"/>
</dbReference>
<evidence type="ECO:0000259" key="3">
    <source>
        <dbReference type="SMART" id="SM00822"/>
    </source>
</evidence>
<feature type="domain" description="Ketoreductase" evidence="3">
    <location>
        <begin position="324"/>
        <end position="516"/>
    </location>
</feature>
<dbReference type="PANTHER" id="PTHR43391">
    <property type="entry name" value="RETINOL DEHYDROGENASE-RELATED"/>
    <property type="match status" value="1"/>
</dbReference>
<evidence type="ECO:0000313" key="4">
    <source>
        <dbReference type="EMBL" id="QLY27868.1"/>
    </source>
</evidence>
<dbReference type="FunFam" id="3.40.50.720:FF:000084">
    <property type="entry name" value="Short-chain dehydrogenase reductase"/>
    <property type="match status" value="1"/>
</dbReference>
<evidence type="ECO:0000256" key="1">
    <source>
        <dbReference type="ARBA" id="ARBA00006484"/>
    </source>
</evidence>
<accession>A0A7D6Z6C4</accession>
<dbReference type="Pfam" id="PF00561">
    <property type="entry name" value="Abhydrolase_1"/>
    <property type="match status" value="1"/>
</dbReference>
<dbReference type="Gene3D" id="3.40.50.720">
    <property type="entry name" value="NAD(P)-binding Rossmann-like Domain"/>
    <property type="match status" value="1"/>
</dbReference>
<dbReference type="InterPro" id="IPR057326">
    <property type="entry name" value="KR_dom"/>
</dbReference>
<evidence type="ECO:0000313" key="5">
    <source>
        <dbReference type="Proteomes" id="UP000515512"/>
    </source>
</evidence>
<comment type="similarity">
    <text evidence="1">Belongs to the short-chain dehydrogenases/reductases (SDR) family.</text>
</comment>
<dbReference type="SUPFAM" id="SSF51735">
    <property type="entry name" value="NAD(P)-binding Rossmann-fold domains"/>
    <property type="match status" value="1"/>
</dbReference>
<dbReference type="Gene3D" id="3.40.50.1820">
    <property type="entry name" value="alpha/beta hydrolase"/>
    <property type="match status" value="1"/>
</dbReference>
<dbReference type="InterPro" id="IPR020904">
    <property type="entry name" value="Sc_DH/Rdtase_CS"/>
</dbReference>
<dbReference type="Pfam" id="PF00106">
    <property type="entry name" value="adh_short"/>
    <property type="match status" value="1"/>
</dbReference>
<proteinExistence type="inferred from homology"/>
<dbReference type="InterPro" id="IPR036291">
    <property type="entry name" value="NAD(P)-bd_dom_sf"/>
</dbReference>
<dbReference type="InterPro" id="IPR002347">
    <property type="entry name" value="SDR_fam"/>
</dbReference>
<dbReference type="NCBIfam" id="NF004514">
    <property type="entry name" value="PRK05855.1"/>
    <property type="match status" value="1"/>
</dbReference>
<dbReference type="SMART" id="SM00822">
    <property type="entry name" value="PKS_KR"/>
    <property type="match status" value="1"/>
</dbReference>
<dbReference type="InterPro" id="IPR000073">
    <property type="entry name" value="AB_hydrolase_1"/>
</dbReference>
<keyword evidence="5" id="KW-1185">Reference proteome</keyword>
<dbReference type="PRINTS" id="PR00081">
    <property type="entry name" value="GDHRDH"/>
</dbReference>
<name>A0A7D6Z6C4_9NOCA</name>
<protein>
    <submittedName>
        <fullName evidence="4">SDR family oxidoreductase</fullName>
    </submittedName>
</protein>
<sequence>MTPQTDTRERYVRNGEIDIAVYEQGKPDGPTIVLVHGWPDTHHLWDNVIPHLRDRFHVVSYDTRGHGRTTNPSDYRAFRISELASDLFAVIDAVSPGERVHVLAHDWGSVTAWDAVCEPDAEQRIASFTSVSGPNLDHAGKWARERFMRPTPGNLAAPLAQLASVVYQFAFMTPVLPAAAMRMAFREQGFRLGLRLAQGTPGDRVTLSDTFTEDAANGLRIYRANLVVGKVFRARERHTKVPVQLLVAKYDPAVRPSVFDDEHRWTEQLWRRDLDAGHWVPYSHPEAVAYATIQLIDAVSGQEPARELRRAEVGRPRGRRFDDHLVVVTGAGSGIGRETALAFARAGAEVVVSDIDADAAGATAAMIADLGGTAYPYQLDVSDEQAVQAHAEEVARRHGVPDVVVNNAGVAQAAPFLRTPSESFRRVLDINFFGVVHGSRAFGKLMADRGFGGHIVNVSSMAAYTPQQGFSAYSTSKSAVFTFSDCLRAELASAGIGVSTVCPGIVHTNIVRTTEFSGLSSEQEKFRQRLFDTAYRLRRYPPSKVAKAIVRAVEHNRAVVPVTPEAWAAYYGTRLTPPSLMRFGMARASLAR</sequence>
<keyword evidence="2" id="KW-0560">Oxidoreductase</keyword>
<dbReference type="EMBL" id="CP059399">
    <property type="protein sequence ID" value="QLY27868.1"/>
    <property type="molecule type" value="Genomic_DNA"/>
</dbReference>
<dbReference type="Proteomes" id="UP000515512">
    <property type="component" value="Chromosome"/>
</dbReference>
<reference evidence="4 5" key="1">
    <citation type="submission" date="2020-07" db="EMBL/GenBank/DDBJ databases">
        <authorList>
            <person name="Zhuang K."/>
            <person name="Ran Y."/>
        </authorList>
    </citation>
    <scope>NUCLEOTIDE SEQUENCE [LARGE SCALE GENOMIC DNA]</scope>
    <source>
        <strain evidence="4 5">WCH-YHL-001</strain>
    </source>
</reference>
<dbReference type="AlphaFoldDB" id="A0A7D6Z6C4"/>
<dbReference type="RefSeq" id="WP_181579076.1">
    <property type="nucleotide sequence ID" value="NZ_CP059399.1"/>
</dbReference>
<dbReference type="PRINTS" id="PR00080">
    <property type="entry name" value="SDRFAMILY"/>
</dbReference>
<dbReference type="CDD" id="cd05233">
    <property type="entry name" value="SDR_c"/>
    <property type="match status" value="1"/>
</dbReference>
<evidence type="ECO:0000256" key="2">
    <source>
        <dbReference type="ARBA" id="ARBA00023002"/>
    </source>
</evidence>
<dbReference type="PROSITE" id="PS00061">
    <property type="entry name" value="ADH_SHORT"/>
    <property type="match status" value="1"/>
</dbReference>